<evidence type="ECO:0000313" key="4">
    <source>
        <dbReference type="Proteomes" id="UP000288395"/>
    </source>
</evidence>
<dbReference type="InterPro" id="IPR025711">
    <property type="entry name" value="PepSY"/>
</dbReference>
<feature type="signal peptide" evidence="1">
    <location>
        <begin position="1"/>
        <end position="26"/>
    </location>
</feature>
<comment type="caution">
    <text evidence="3">The sequence shown here is derived from an EMBL/GenBank/DDBJ whole genome shotgun (WGS) entry which is preliminary data.</text>
</comment>
<evidence type="ECO:0000259" key="2">
    <source>
        <dbReference type="Pfam" id="PF03413"/>
    </source>
</evidence>
<dbReference type="AlphaFoldDB" id="A0A432VW80"/>
<sequence length="119" mass="13738">MSCLRVFCSVFAMVVTLSFATSTAQAMPNTILNAMQNSALLVLAEQERVPPQQIQEYLEKKYYGRMLTIELDNDDGLLIYEVTWLGNDDQIVEFHFNARTGELFWMKGINIRKLERDKP</sequence>
<proteinExistence type="predicted"/>
<organism evidence="3 4">
    <name type="scientific">Aliidiomarina iranensis</name>
    <dbReference type="NCBI Taxonomy" id="1434071"/>
    <lineage>
        <taxon>Bacteria</taxon>
        <taxon>Pseudomonadati</taxon>
        <taxon>Pseudomonadota</taxon>
        <taxon>Gammaproteobacteria</taxon>
        <taxon>Alteromonadales</taxon>
        <taxon>Idiomarinaceae</taxon>
        <taxon>Aliidiomarina</taxon>
    </lineage>
</organism>
<accession>A0A432VW80</accession>
<feature type="chain" id="PRO_5019466245" description="PepSY domain-containing protein" evidence="1">
    <location>
        <begin position="27"/>
        <end position="119"/>
    </location>
</feature>
<protein>
    <recommendedName>
        <fullName evidence="2">PepSY domain-containing protein</fullName>
    </recommendedName>
</protein>
<dbReference type="Pfam" id="PF03413">
    <property type="entry name" value="PepSY"/>
    <property type="match status" value="1"/>
</dbReference>
<dbReference type="RefSeq" id="WP_126767088.1">
    <property type="nucleotide sequence ID" value="NZ_PIPJ01000004.1"/>
</dbReference>
<keyword evidence="4" id="KW-1185">Reference proteome</keyword>
<dbReference type="Gene3D" id="3.10.450.40">
    <property type="match status" value="1"/>
</dbReference>
<name>A0A432VW80_9GAMM</name>
<evidence type="ECO:0000256" key="1">
    <source>
        <dbReference type="SAM" id="SignalP"/>
    </source>
</evidence>
<dbReference type="EMBL" id="PIPJ01000004">
    <property type="protein sequence ID" value="RUO20860.1"/>
    <property type="molecule type" value="Genomic_DNA"/>
</dbReference>
<feature type="domain" description="PepSY" evidence="2">
    <location>
        <begin position="49"/>
        <end position="102"/>
    </location>
</feature>
<reference evidence="4" key="1">
    <citation type="journal article" date="2018" name="Front. Microbiol.">
        <title>Genome-Based Analysis Reveals the Taxonomy and Diversity of the Family Idiomarinaceae.</title>
        <authorList>
            <person name="Liu Y."/>
            <person name="Lai Q."/>
            <person name="Shao Z."/>
        </authorList>
    </citation>
    <scope>NUCLEOTIDE SEQUENCE [LARGE SCALE GENOMIC DNA]</scope>
    <source>
        <strain evidence="4">GBPy7</strain>
    </source>
</reference>
<keyword evidence="1" id="KW-0732">Signal</keyword>
<gene>
    <name evidence="3" type="ORF">CWE08_07095</name>
</gene>
<evidence type="ECO:0000313" key="3">
    <source>
        <dbReference type="EMBL" id="RUO20860.1"/>
    </source>
</evidence>
<dbReference type="OrthoDB" id="6975080at2"/>
<dbReference type="Proteomes" id="UP000288395">
    <property type="component" value="Unassembled WGS sequence"/>
</dbReference>